<protein>
    <submittedName>
        <fullName evidence="2">Ribbon-helix-helix DNA binding domain protein</fullName>
    </submittedName>
</protein>
<sequence length="63" mass="6727">MPPRGRPVSTNPKANVTSVRLTDEEHRLCQKAADAAGQTLGAWMRAKVVNAAKRAPKDARSSG</sequence>
<accession>A0A5P8DCB6</accession>
<dbReference type="Gene3D" id="1.20.5.780">
    <property type="entry name" value="Single helix bin"/>
    <property type="match status" value="1"/>
</dbReference>
<name>A0A5P8DCB6_9CAUD</name>
<dbReference type="KEGG" id="vg:77930664"/>
<evidence type="ECO:0000313" key="2">
    <source>
        <dbReference type="EMBL" id="QFP96644.1"/>
    </source>
</evidence>
<dbReference type="EMBL" id="MN428053">
    <property type="protein sequence ID" value="QFP96644.1"/>
    <property type="molecule type" value="Genomic_DNA"/>
</dbReference>
<reference evidence="2 3" key="1">
    <citation type="submission" date="2019-09" db="EMBL/GenBank/DDBJ databases">
        <authorList>
            <person name="Silva M.P."/>
            <person name="Gonzalez K."/>
            <person name="Koka A.K."/>
            <person name="Cabrera L."/>
            <person name="Cambron D.A."/>
            <person name="Diaz-Ariza A.M."/>
            <person name="Escobar S.L."/>
            <person name="Gali A.E."/>
            <person name="Garcia A."/>
            <person name="Gonzalez K.S."/>
            <person name="Mejia V.A."/>
            <person name="Morales N.J."/>
            <person name="Puente P.E."/>
            <person name="Ramos S.M."/>
            <person name="Rivera A.M."/>
            <person name="Ruas A.M."/>
            <person name="Ruiz E.O."/>
            <person name="Rustin G.O."/>
            <person name="Santana P.N."/>
            <person name="Alonso A."/>
            <person name="Arias E."/>
            <person name="Boaretto D."/>
            <person name="Casey G.B."/>
            <person name="Fernandez S.D."/>
            <person name="Flores B.C."/>
            <person name="Gonzalez C.A."/>
            <person name="Hernandez L.A."/>
            <person name="Lormand T.I."/>
            <person name="Oro J.D."/>
            <person name="Pineiro L."/>
            <person name="Quintana A.E."/>
            <person name="Solorzano G.E."/>
            <person name="Waikel P.A."/>
            <person name="Dougan K.E."/>
            <person name="Rodriguez-Lanetty M."/>
            <person name="Ball S.L."/>
            <person name="Garlena R.A."/>
            <person name="Russell D.A."/>
            <person name="Pope W.H."/>
            <person name="Jacobs-Sera D."/>
            <person name="Hatfull G.F."/>
        </authorList>
    </citation>
    <scope>NUCLEOTIDE SEQUENCE [LARGE SCALE GENOMIC DNA]</scope>
</reference>
<keyword evidence="3" id="KW-1185">Reference proteome</keyword>
<dbReference type="Proteomes" id="UP000326737">
    <property type="component" value="Segment"/>
</dbReference>
<keyword evidence="1" id="KW-1277">Toxin-antitoxin system</keyword>
<dbReference type="RefSeq" id="YP_010654811.1">
    <property type="nucleotide sequence ID" value="NC_070816.1"/>
</dbReference>
<evidence type="ECO:0000256" key="1">
    <source>
        <dbReference type="ARBA" id="ARBA00022649"/>
    </source>
</evidence>
<proteinExistence type="predicted"/>
<dbReference type="Pfam" id="PF08681">
    <property type="entry name" value="TacA1"/>
    <property type="match status" value="1"/>
</dbReference>
<organism evidence="2 3">
    <name type="scientific">Gordonia phage Denise</name>
    <dbReference type="NCBI Taxonomy" id="2652879"/>
    <lineage>
        <taxon>Viruses</taxon>
        <taxon>Duplodnaviria</taxon>
        <taxon>Heunggongvirae</taxon>
        <taxon>Uroviricota</taxon>
        <taxon>Caudoviricetes</taxon>
        <taxon>Denisevirus</taxon>
        <taxon>Denisevirus denise</taxon>
    </lineage>
</organism>
<evidence type="ECO:0000313" key="3">
    <source>
        <dbReference type="Proteomes" id="UP000326737"/>
    </source>
</evidence>
<dbReference type="GeneID" id="77930664"/>
<dbReference type="InterPro" id="IPR014795">
    <property type="entry name" value="TacA_1-like"/>
</dbReference>
<gene>
    <name evidence="2" type="primary">28</name>
    <name evidence="2" type="ORF">SEA_DENISE_28</name>
</gene>